<organism evidence="1 2">
    <name type="scientific">Novosphingobium resinovorum</name>
    <dbReference type="NCBI Taxonomy" id="158500"/>
    <lineage>
        <taxon>Bacteria</taxon>
        <taxon>Pseudomonadati</taxon>
        <taxon>Pseudomonadota</taxon>
        <taxon>Alphaproteobacteria</taxon>
        <taxon>Sphingomonadales</taxon>
        <taxon>Sphingomonadaceae</taxon>
        <taxon>Novosphingobium</taxon>
    </lineage>
</organism>
<gene>
    <name evidence="1" type="ORF">BES08_27850</name>
</gene>
<accession>A0A1D8AEX0</accession>
<keyword evidence="1" id="KW-0614">Plasmid</keyword>
<sequence length="96" mass="10173">MRGRLPGGSSKGAALFLLSVLKIALKAALHAIPAVCCIIGLALPTPVRVHSDAPGCSRVRTRVEALLFQRAYAFGNLVFGFHGRIISRHGQSPLLS</sequence>
<proteinExistence type="predicted"/>
<name>A0A1D8AEX0_9SPHN</name>
<dbReference type="EMBL" id="CP017077">
    <property type="protein sequence ID" value="AOR80650.1"/>
    <property type="molecule type" value="Genomic_DNA"/>
</dbReference>
<dbReference type="AlphaFoldDB" id="A0A1D8AEX0"/>
<dbReference type="KEGG" id="nre:BES08_27850"/>
<geneLocation type="plasmid" evidence="1 2">
    <name>pSA2</name>
</geneLocation>
<reference evidence="2" key="1">
    <citation type="journal article" date="2017" name="J. Biotechnol.">
        <title>Complete genome sequence of Novosphingobium resinovorum SA1, a versatile xenobiotic-degrading bacterium capable of utilizing sulfanilic acid.</title>
        <authorList>
            <person name="Hegedus B."/>
            <person name="Kos P.B."/>
            <person name="Balint B."/>
            <person name="Maroti G."/>
            <person name="Gan H.M."/>
            <person name="Perei K."/>
            <person name="Rakhely G."/>
        </authorList>
    </citation>
    <scope>NUCLEOTIDE SEQUENCE [LARGE SCALE GENOMIC DNA]</scope>
    <source>
        <strain evidence="2">SA1</strain>
    </source>
</reference>
<evidence type="ECO:0000313" key="1">
    <source>
        <dbReference type="EMBL" id="AOR80650.1"/>
    </source>
</evidence>
<protein>
    <submittedName>
        <fullName evidence="1">Uncharacterized protein</fullName>
    </submittedName>
</protein>
<evidence type="ECO:0000313" key="2">
    <source>
        <dbReference type="Proteomes" id="UP000094626"/>
    </source>
</evidence>
<keyword evidence="2" id="KW-1185">Reference proteome</keyword>
<dbReference type="Proteomes" id="UP000094626">
    <property type="component" value="Plasmid pSA2"/>
</dbReference>